<comment type="caution">
    <text evidence="6">The sequence shown here is derived from an EMBL/GenBank/DDBJ whole genome shotgun (WGS) entry which is preliminary data.</text>
</comment>
<organism evidence="6 7">
    <name type="scientific">Cryomyces minteri</name>
    <dbReference type="NCBI Taxonomy" id="331657"/>
    <lineage>
        <taxon>Eukaryota</taxon>
        <taxon>Fungi</taxon>
        <taxon>Dikarya</taxon>
        <taxon>Ascomycota</taxon>
        <taxon>Pezizomycotina</taxon>
        <taxon>Dothideomycetes</taxon>
        <taxon>Dothideomycetes incertae sedis</taxon>
        <taxon>Cryomyces</taxon>
    </lineage>
</organism>
<reference evidence="6 7" key="1">
    <citation type="submission" date="2017-03" db="EMBL/GenBank/DDBJ databases">
        <title>Genomes of endolithic fungi from Antarctica.</title>
        <authorList>
            <person name="Coleine C."/>
            <person name="Masonjones S."/>
            <person name="Stajich J.E."/>
        </authorList>
    </citation>
    <scope>NUCLEOTIDE SEQUENCE [LARGE SCALE GENOMIC DNA]</scope>
    <source>
        <strain evidence="6 7">CCFEE 5187</strain>
    </source>
</reference>
<dbReference type="PANTHER" id="PTHR46395">
    <property type="entry name" value="ADP-RIBOSYLATION FACTOR GTPASE-ACTIVATING PROTEIN 1"/>
    <property type="match status" value="1"/>
</dbReference>
<feature type="region of interest" description="Disordered" evidence="5">
    <location>
        <begin position="254"/>
        <end position="347"/>
    </location>
</feature>
<dbReference type="Proteomes" id="UP000308768">
    <property type="component" value="Unassembled WGS sequence"/>
</dbReference>
<evidence type="ECO:0000256" key="4">
    <source>
        <dbReference type="ARBA" id="ARBA00022833"/>
    </source>
</evidence>
<sequence length="347" mass="36833">MDSFKNAEVARMKYGGNKPWREFFDAHESNKMAGTTFDDSTIQDRYDSEAGEEWKERLTAKVEGKEYVPAARSSVPVRRALKKDGAAISGAGSRSQTPLERVSSHASRSTSPSLGTSSLGASGSKRAQNEAYFAKMGSQNASRPDDLPPNQGGKFAGFGSEPMAIRNENQGALPGVDDFQKDPVAALTKGFGWLSSAVGKQAKTGYEGWVKPNMQKLAEADLATQARLTAAQLGQNLQHSTKNAAETFNKFVEGSDSLSGPSGAHNAGTSHVEPEKKDFWDSFGDVPKGPTKDKKDFWDDFAAAGEAVQSKPKPTSIGTAAMKKPGGAAGASSAAGGKKEDDGWGEW</sequence>
<accession>A0A4U0XKH7</accession>
<evidence type="ECO:0000256" key="3">
    <source>
        <dbReference type="ARBA" id="ARBA00022771"/>
    </source>
</evidence>
<dbReference type="Gene3D" id="1.10.220.150">
    <property type="entry name" value="Arf GTPase activating protein"/>
    <property type="match status" value="1"/>
</dbReference>
<keyword evidence="2" id="KW-0479">Metal-binding</keyword>
<dbReference type="EMBL" id="NAJN01000176">
    <property type="protein sequence ID" value="TKA77712.1"/>
    <property type="molecule type" value="Genomic_DNA"/>
</dbReference>
<feature type="compositionally biased region" description="Low complexity" evidence="5">
    <location>
        <begin position="318"/>
        <end position="336"/>
    </location>
</feature>
<dbReference type="OrthoDB" id="983479at2759"/>
<keyword evidence="1" id="KW-0343">GTPase activation</keyword>
<evidence type="ECO:0000313" key="6">
    <source>
        <dbReference type="EMBL" id="TKA77712.1"/>
    </source>
</evidence>
<dbReference type="GO" id="GO:0032012">
    <property type="term" value="P:regulation of ARF protein signal transduction"/>
    <property type="evidence" value="ECO:0007669"/>
    <property type="project" value="TreeGrafter"/>
</dbReference>
<dbReference type="AlphaFoldDB" id="A0A4U0XKH7"/>
<evidence type="ECO:0000256" key="2">
    <source>
        <dbReference type="ARBA" id="ARBA00022723"/>
    </source>
</evidence>
<feature type="compositionally biased region" description="Low complexity" evidence="5">
    <location>
        <begin position="106"/>
        <end position="124"/>
    </location>
</feature>
<dbReference type="GO" id="GO:0030100">
    <property type="term" value="P:regulation of endocytosis"/>
    <property type="evidence" value="ECO:0007669"/>
    <property type="project" value="TreeGrafter"/>
</dbReference>
<proteinExistence type="predicted"/>
<dbReference type="GO" id="GO:0008270">
    <property type="term" value="F:zinc ion binding"/>
    <property type="evidence" value="ECO:0007669"/>
    <property type="project" value="UniProtKB-KW"/>
</dbReference>
<protein>
    <recommendedName>
        <fullName evidence="8">Arf-GAP domain-containing protein</fullName>
    </recommendedName>
</protein>
<evidence type="ECO:0008006" key="8">
    <source>
        <dbReference type="Google" id="ProtNLM"/>
    </source>
</evidence>
<dbReference type="GO" id="GO:0005096">
    <property type="term" value="F:GTPase activator activity"/>
    <property type="evidence" value="ECO:0007669"/>
    <property type="project" value="UniProtKB-KW"/>
</dbReference>
<feature type="region of interest" description="Disordered" evidence="5">
    <location>
        <begin position="85"/>
        <end position="125"/>
    </location>
</feature>
<gene>
    <name evidence="6" type="ORF">B0A49_02244</name>
</gene>
<dbReference type="STRING" id="331657.A0A4U0XKH7"/>
<evidence type="ECO:0000313" key="7">
    <source>
        <dbReference type="Proteomes" id="UP000308768"/>
    </source>
</evidence>
<dbReference type="InterPro" id="IPR038508">
    <property type="entry name" value="ArfGAP_dom_sf"/>
</dbReference>
<dbReference type="PANTHER" id="PTHR46395:SF1">
    <property type="entry name" value="ADP-RIBOSYLATION FACTOR GTPASE-ACTIVATING PROTEIN 1"/>
    <property type="match status" value="1"/>
</dbReference>
<keyword evidence="3" id="KW-0863">Zinc-finger</keyword>
<name>A0A4U0XKH7_9PEZI</name>
<dbReference type="GO" id="GO:0000139">
    <property type="term" value="C:Golgi membrane"/>
    <property type="evidence" value="ECO:0007669"/>
    <property type="project" value="TreeGrafter"/>
</dbReference>
<keyword evidence="4" id="KW-0862">Zinc</keyword>
<evidence type="ECO:0000256" key="5">
    <source>
        <dbReference type="SAM" id="MobiDB-lite"/>
    </source>
</evidence>
<feature type="compositionally biased region" description="Basic and acidic residues" evidence="5">
    <location>
        <begin position="337"/>
        <end position="347"/>
    </location>
</feature>
<keyword evidence="7" id="KW-1185">Reference proteome</keyword>
<evidence type="ECO:0000256" key="1">
    <source>
        <dbReference type="ARBA" id="ARBA00022468"/>
    </source>
</evidence>